<evidence type="ECO:0000313" key="1">
    <source>
        <dbReference type="EMBL" id="CAG8786429.1"/>
    </source>
</evidence>
<feature type="non-terminal residue" evidence="1">
    <location>
        <position position="1"/>
    </location>
</feature>
<name>A0ACA9RCI5_9GLOM</name>
<gene>
    <name evidence="1" type="ORF">SPELUC_LOCUS16838</name>
</gene>
<dbReference type="EMBL" id="CAJVPW010064900">
    <property type="protein sequence ID" value="CAG8786429.1"/>
    <property type="molecule type" value="Genomic_DNA"/>
</dbReference>
<accession>A0ACA9RCI5</accession>
<organism evidence="1 2">
    <name type="scientific">Cetraspora pellucida</name>
    <dbReference type="NCBI Taxonomy" id="1433469"/>
    <lineage>
        <taxon>Eukaryota</taxon>
        <taxon>Fungi</taxon>
        <taxon>Fungi incertae sedis</taxon>
        <taxon>Mucoromycota</taxon>
        <taxon>Glomeromycotina</taxon>
        <taxon>Glomeromycetes</taxon>
        <taxon>Diversisporales</taxon>
        <taxon>Gigasporaceae</taxon>
        <taxon>Cetraspora</taxon>
    </lineage>
</organism>
<comment type="caution">
    <text evidence="1">The sequence shown here is derived from an EMBL/GenBank/DDBJ whole genome shotgun (WGS) entry which is preliminary data.</text>
</comment>
<proteinExistence type="predicted"/>
<keyword evidence="2" id="KW-1185">Reference proteome</keyword>
<protein>
    <submittedName>
        <fullName evidence="1">17078_t:CDS:1</fullName>
    </submittedName>
</protein>
<reference evidence="1" key="1">
    <citation type="submission" date="2021-06" db="EMBL/GenBank/DDBJ databases">
        <authorList>
            <person name="Kallberg Y."/>
            <person name="Tangrot J."/>
            <person name="Rosling A."/>
        </authorList>
    </citation>
    <scope>NUCLEOTIDE SEQUENCE</scope>
    <source>
        <strain evidence="1">28 12/20/2015</strain>
    </source>
</reference>
<sequence>NIEDSSISKIDLSAACSQRKTISRKIVEESTECKQIPADELFD</sequence>
<dbReference type="Proteomes" id="UP000789366">
    <property type="component" value="Unassembled WGS sequence"/>
</dbReference>
<feature type="non-terminal residue" evidence="1">
    <location>
        <position position="43"/>
    </location>
</feature>
<evidence type="ECO:0000313" key="2">
    <source>
        <dbReference type="Proteomes" id="UP000789366"/>
    </source>
</evidence>